<dbReference type="Proteomes" id="UP001190700">
    <property type="component" value="Unassembled WGS sequence"/>
</dbReference>
<accession>A0AAE0BFC3</accession>
<keyword evidence="2" id="KW-1185">Reference proteome</keyword>
<proteinExistence type="predicted"/>
<organism evidence="1 2">
    <name type="scientific">Cymbomonas tetramitiformis</name>
    <dbReference type="NCBI Taxonomy" id="36881"/>
    <lineage>
        <taxon>Eukaryota</taxon>
        <taxon>Viridiplantae</taxon>
        <taxon>Chlorophyta</taxon>
        <taxon>Pyramimonadophyceae</taxon>
        <taxon>Pyramimonadales</taxon>
        <taxon>Pyramimonadaceae</taxon>
        <taxon>Cymbomonas</taxon>
    </lineage>
</organism>
<protein>
    <submittedName>
        <fullName evidence="1">Uncharacterized protein</fullName>
    </submittedName>
</protein>
<name>A0AAE0BFC3_9CHLO</name>
<gene>
    <name evidence="1" type="ORF">CYMTET_55148</name>
</gene>
<evidence type="ECO:0000313" key="2">
    <source>
        <dbReference type="Proteomes" id="UP001190700"/>
    </source>
</evidence>
<evidence type="ECO:0000313" key="1">
    <source>
        <dbReference type="EMBL" id="KAK3234597.1"/>
    </source>
</evidence>
<dbReference type="AlphaFoldDB" id="A0AAE0BFC3"/>
<dbReference type="EMBL" id="LGRX02035483">
    <property type="protein sequence ID" value="KAK3234597.1"/>
    <property type="molecule type" value="Genomic_DNA"/>
</dbReference>
<comment type="caution">
    <text evidence="1">The sequence shown here is derived from an EMBL/GenBank/DDBJ whole genome shotgun (WGS) entry which is preliminary data.</text>
</comment>
<reference evidence="1 2" key="1">
    <citation type="journal article" date="2015" name="Genome Biol. Evol.">
        <title>Comparative Genomics of a Bacterivorous Green Alga Reveals Evolutionary Causalities and Consequences of Phago-Mixotrophic Mode of Nutrition.</title>
        <authorList>
            <person name="Burns J.A."/>
            <person name="Paasch A."/>
            <person name="Narechania A."/>
            <person name="Kim E."/>
        </authorList>
    </citation>
    <scope>NUCLEOTIDE SEQUENCE [LARGE SCALE GENOMIC DNA]</scope>
    <source>
        <strain evidence="1 2">PLY_AMNH</strain>
    </source>
</reference>
<sequence>MVLQVLSEYAVNEIALLNDIDKKVLSMSSRCTRKLFSQWIKGSFSVEYMCSSLYTEAPQGHRNTVDARLCAEREVGRALRMRCPLCVLHRGFLAYNVNSDVWDFTPRATLETVRVAASTGNVAAFKKITEYKDFDSSQRVDITYFTRAVRSGNVSLTAYMQSQAWRYNEDDIASCVVTSVDMMQWVCSHILTSDLHAYACAANCYAFLGDLISLRNLHDAAVYRDKAHLLLQNPYVQLVQLCANENHLHILRWLATETQYDIEKDIVMFESYLFCIGRGNLDVAKHLHERAPSFLNDSPFNTERLLLYARDSAVREWLTQFR</sequence>